<dbReference type="GO" id="GO:0005886">
    <property type="term" value="C:plasma membrane"/>
    <property type="evidence" value="ECO:0007669"/>
    <property type="project" value="TreeGrafter"/>
</dbReference>
<dbReference type="InterPro" id="IPR008250">
    <property type="entry name" value="ATPase_P-typ_transduc_dom_A_sf"/>
</dbReference>
<accession>A0A448X6Y5</accession>
<keyword evidence="2" id="KW-1185">Reference proteome</keyword>
<sequence length="123" mass="13737">MPEVNAFAKEVAPIPVVIVLAITGIKDAYEDFCRYRADKKVNNALCQVYCPNDRCYVKDEWSLIRPGDFVRLHANEVIPADILVLSSSDLSGICHIETANLDGENNLKQREIVKIASLEVSFV</sequence>
<dbReference type="Proteomes" id="UP000784294">
    <property type="component" value="Unassembled WGS sequence"/>
</dbReference>
<reference evidence="1" key="1">
    <citation type="submission" date="2018-11" db="EMBL/GenBank/DDBJ databases">
        <authorList>
            <consortium name="Pathogen Informatics"/>
        </authorList>
    </citation>
    <scope>NUCLEOTIDE SEQUENCE</scope>
</reference>
<dbReference type="AlphaFoldDB" id="A0A448X6Y5"/>
<name>A0A448X6Y5_9PLAT</name>
<evidence type="ECO:0000313" key="2">
    <source>
        <dbReference type="Proteomes" id="UP000784294"/>
    </source>
</evidence>
<gene>
    <name evidence="1" type="ORF">PXEA_LOCUS23025</name>
</gene>
<proteinExistence type="predicted"/>
<dbReference type="OrthoDB" id="377733at2759"/>
<dbReference type="Gene3D" id="2.70.150.10">
    <property type="entry name" value="Calcium-transporting ATPase, cytoplasmic transduction domain A"/>
    <property type="match status" value="1"/>
</dbReference>
<organism evidence="1 2">
    <name type="scientific">Protopolystoma xenopodis</name>
    <dbReference type="NCBI Taxonomy" id="117903"/>
    <lineage>
        <taxon>Eukaryota</taxon>
        <taxon>Metazoa</taxon>
        <taxon>Spiralia</taxon>
        <taxon>Lophotrochozoa</taxon>
        <taxon>Platyhelminthes</taxon>
        <taxon>Monogenea</taxon>
        <taxon>Polyopisthocotylea</taxon>
        <taxon>Polystomatidea</taxon>
        <taxon>Polystomatidae</taxon>
        <taxon>Protopolystoma</taxon>
    </lineage>
</organism>
<protein>
    <recommendedName>
        <fullName evidence="3">P-type ATPase N-terminal domain-containing protein</fullName>
    </recommendedName>
</protein>
<dbReference type="EMBL" id="CAAALY010104482">
    <property type="protein sequence ID" value="VEL29585.1"/>
    <property type="molecule type" value="Genomic_DNA"/>
</dbReference>
<comment type="caution">
    <text evidence="1">The sequence shown here is derived from an EMBL/GenBank/DDBJ whole genome shotgun (WGS) entry which is preliminary data.</text>
</comment>
<evidence type="ECO:0008006" key="3">
    <source>
        <dbReference type="Google" id="ProtNLM"/>
    </source>
</evidence>
<evidence type="ECO:0000313" key="1">
    <source>
        <dbReference type="EMBL" id="VEL29585.1"/>
    </source>
</evidence>
<dbReference type="PANTHER" id="PTHR24092">
    <property type="entry name" value="PROBABLE PHOSPHOLIPID-TRANSPORTING ATPASE"/>
    <property type="match status" value="1"/>
</dbReference>
<dbReference type="GO" id="GO:0045332">
    <property type="term" value="P:phospholipid translocation"/>
    <property type="evidence" value="ECO:0007669"/>
    <property type="project" value="TreeGrafter"/>
</dbReference>
<dbReference type="GO" id="GO:0140326">
    <property type="term" value="F:ATPase-coupled intramembrane lipid transporter activity"/>
    <property type="evidence" value="ECO:0007669"/>
    <property type="project" value="TreeGrafter"/>
</dbReference>
<dbReference type="PANTHER" id="PTHR24092:SF218">
    <property type="entry name" value="PHOSPHOLIPID-TRANSPORTING ATPASE"/>
    <property type="match status" value="1"/>
</dbReference>
<dbReference type="SUPFAM" id="SSF81653">
    <property type="entry name" value="Calcium ATPase, transduction domain A"/>
    <property type="match status" value="1"/>
</dbReference>